<dbReference type="AlphaFoldDB" id="A0A6A4IFQ2"/>
<dbReference type="OrthoDB" id="3219024at2759"/>
<evidence type="ECO:0000313" key="2">
    <source>
        <dbReference type="EMBL" id="KAE9408553.1"/>
    </source>
</evidence>
<feature type="region of interest" description="Disordered" evidence="1">
    <location>
        <begin position="132"/>
        <end position="221"/>
    </location>
</feature>
<name>A0A6A4IFQ2_9AGAR</name>
<proteinExistence type="predicted"/>
<keyword evidence="3" id="KW-1185">Reference proteome</keyword>
<feature type="compositionally biased region" description="Polar residues" evidence="1">
    <location>
        <begin position="132"/>
        <end position="146"/>
    </location>
</feature>
<feature type="compositionally biased region" description="Basic and acidic residues" evidence="1">
    <location>
        <begin position="201"/>
        <end position="211"/>
    </location>
</feature>
<dbReference type="Proteomes" id="UP000799118">
    <property type="component" value="Unassembled WGS sequence"/>
</dbReference>
<reference evidence="2" key="1">
    <citation type="journal article" date="2019" name="Environ. Microbiol.">
        <title>Fungal ecological strategies reflected in gene transcription - a case study of two litter decomposers.</title>
        <authorList>
            <person name="Barbi F."/>
            <person name="Kohler A."/>
            <person name="Barry K."/>
            <person name="Baskaran P."/>
            <person name="Daum C."/>
            <person name="Fauchery L."/>
            <person name="Ihrmark K."/>
            <person name="Kuo A."/>
            <person name="LaButti K."/>
            <person name="Lipzen A."/>
            <person name="Morin E."/>
            <person name="Grigoriev I.V."/>
            <person name="Henrissat B."/>
            <person name="Lindahl B."/>
            <person name="Martin F."/>
        </authorList>
    </citation>
    <scope>NUCLEOTIDE SEQUENCE</scope>
    <source>
        <strain evidence="2">JB14</strain>
    </source>
</reference>
<feature type="compositionally biased region" description="Polar residues" evidence="1">
    <location>
        <begin position="162"/>
        <end position="182"/>
    </location>
</feature>
<organism evidence="2 3">
    <name type="scientific">Gymnopus androsaceus JB14</name>
    <dbReference type="NCBI Taxonomy" id="1447944"/>
    <lineage>
        <taxon>Eukaryota</taxon>
        <taxon>Fungi</taxon>
        <taxon>Dikarya</taxon>
        <taxon>Basidiomycota</taxon>
        <taxon>Agaricomycotina</taxon>
        <taxon>Agaricomycetes</taxon>
        <taxon>Agaricomycetidae</taxon>
        <taxon>Agaricales</taxon>
        <taxon>Marasmiineae</taxon>
        <taxon>Omphalotaceae</taxon>
        <taxon>Gymnopus</taxon>
    </lineage>
</organism>
<accession>A0A6A4IFQ2</accession>
<feature type="compositionally biased region" description="Low complexity" evidence="1">
    <location>
        <begin position="52"/>
        <end position="62"/>
    </location>
</feature>
<protein>
    <submittedName>
        <fullName evidence="2">Uncharacterized protein</fullName>
    </submittedName>
</protein>
<dbReference type="EMBL" id="ML769390">
    <property type="protein sequence ID" value="KAE9408553.1"/>
    <property type="molecule type" value="Genomic_DNA"/>
</dbReference>
<evidence type="ECO:0000313" key="3">
    <source>
        <dbReference type="Proteomes" id="UP000799118"/>
    </source>
</evidence>
<evidence type="ECO:0000256" key="1">
    <source>
        <dbReference type="SAM" id="MobiDB-lite"/>
    </source>
</evidence>
<gene>
    <name evidence="2" type="ORF">BT96DRAFT_662522</name>
</gene>
<sequence length="297" mass="31930">MVEERARGAETPIPRVDTARPTAVLGFQPRGKLPAEPELQQALRPAPPPPLQSTSQLASLPPMLSATEPSSIDNRAAVPRALNKRHSTTRPPSTHSISSRHDSLRPHPLIRGQSFGLGSNKLAPLATTSDVVSAQLSSTPPVNMEQSMPHPSPLSSSPTTTFAGSPSSPSTLHQSLHQMPSQRRTSVSSTRSVATLPALREPPRQAKDRNRTFSTLSSSSSSAAISSLAHIPATRPPSPQRLSVIFPPPSHPQFHTAGVHSLLPPPYLTNHLTTLAHRTPLRESYDRVRRAKIDAGR</sequence>
<feature type="compositionally biased region" description="Low complexity" evidence="1">
    <location>
        <begin position="183"/>
        <end position="193"/>
    </location>
</feature>
<feature type="region of interest" description="Disordered" evidence="1">
    <location>
        <begin position="1"/>
        <end position="116"/>
    </location>
</feature>